<evidence type="ECO:0000313" key="2">
    <source>
        <dbReference type="EMBL" id="VAW84699.1"/>
    </source>
</evidence>
<proteinExistence type="predicted"/>
<organism evidence="2">
    <name type="scientific">hydrothermal vent metagenome</name>
    <dbReference type="NCBI Taxonomy" id="652676"/>
    <lineage>
        <taxon>unclassified sequences</taxon>
        <taxon>metagenomes</taxon>
        <taxon>ecological metagenomes</taxon>
    </lineage>
</organism>
<sequence length="33" mass="3462">MSSGSDLVCKQDNTYVIAITVILAIVGFVGISF</sequence>
<reference evidence="2" key="1">
    <citation type="submission" date="2018-06" db="EMBL/GenBank/DDBJ databases">
        <authorList>
            <person name="Zhirakovskaya E."/>
        </authorList>
    </citation>
    <scope>NUCLEOTIDE SEQUENCE</scope>
</reference>
<keyword evidence="1" id="KW-1133">Transmembrane helix</keyword>
<evidence type="ECO:0000256" key="1">
    <source>
        <dbReference type="SAM" id="Phobius"/>
    </source>
</evidence>
<keyword evidence="1" id="KW-0472">Membrane</keyword>
<dbReference type="EMBL" id="UOFO01000051">
    <property type="protein sequence ID" value="VAW84699.1"/>
    <property type="molecule type" value="Genomic_DNA"/>
</dbReference>
<feature type="transmembrane region" description="Helical" evidence="1">
    <location>
        <begin position="12"/>
        <end position="31"/>
    </location>
</feature>
<gene>
    <name evidence="2" type="ORF">MNBD_GAMMA16-1997</name>
</gene>
<protein>
    <submittedName>
        <fullName evidence="2">Uncharacterized protein</fullName>
    </submittedName>
</protein>
<accession>A0A3B0ZEL8</accession>
<dbReference type="AlphaFoldDB" id="A0A3B0ZEL8"/>
<keyword evidence="1" id="KW-0812">Transmembrane</keyword>
<name>A0A3B0ZEL8_9ZZZZ</name>